<accession>A0A649VCG3</accession>
<gene>
    <name evidence="3" type="primary">117</name>
    <name evidence="3" type="ORF">PBI_MARYV_117</name>
</gene>
<proteinExistence type="predicted"/>
<sequence>MDHPVVGPGGHGGGSRDRSGGAVTRQVIAVFMVIVLVLVLAGMV</sequence>
<evidence type="ECO:0000256" key="2">
    <source>
        <dbReference type="SAM" id="Phobius"/>
    </source>
</evidence>
<dbReference type="EMBL" id="MN585992">
    <property type="protein sequence ID" value="QGJ90040.1"/>
    <property type="molecule type" value="Genomic_DNA"/>
</dbReference>
<feature type="region of interest" description="Disordered" evidence="1">
    <location>
        <begin position="1"/>
        <end position="20"/>
    </location>
</feature>
<dbReference type="Proteomes" id="UP000424201">
    <property type="component" value="Genome"/>
</dbReference>
<organism evidence="3 4">
    <name type="scientific">Mycobacterium phage MaryV</name>
    <dbReference type="NCBI Taxonomy" id="2656593"/>
    <lineage>
        <taxon>Viruses</taxon>
        <taxon>Duplodnaviria</taxon>
        <taxon>Heunggongvirae</taxon>
        <taxon>Uroviricota</taxon>
        <taxon>Caudoviricetes</taxon>
        <taxon>Vilmaviridae</taxon>
        <taxon>Wildcatvirus</taxon>
        <taxon>Wildcatvirus wildcat</taxon>
        <taxon>Mycobacterium virus Wildcat</taxon>
    </lineage>
</organism>
<keyword evidence="2" id="KW-1133">Transmembrane helix</keyword>
<name>A0A649VCG3_9CAUD</name>
<evidence type="ECO:0000313" key="4">
    <source>
        <dbReference type="Proteomes" id="UP000424201"/>
    </source>
</evidence>
<evidence type="ECO:0000313" key="3">
    <source>
        <dbReference type="EMBL" id="QGJ90040.1"/>
    </source>
</evidence>
<reference evidence="3 4" key="1">
    <citation type="submission" date="2019-10" db="EMBL/GenBank/DDBJ databases">
        <authorList>
            <person name="Garlena R.A."/>
            <person name="Russell D.A."/>
            <person name="Pope W.H."/>
            <person name="Jacobs-Sera D."/>
            <person name="Hatfull G.F."/>
        </authorList>
    </citation>
    <scope>NUCLEOTIDE SEQUENCE [LARGE SCALE GENOMIC DNA]</scope>
</reference>
<feature type="transmembrane region" description="Helical" evidence="2">
    <location>
        <begin position="23"/>
        <end position="43"/>
    </location>
</feature>
<keyword evidence="2" id="KW-0812">Transmembrane</keyword>
<protein>
    <submittedName>
        <fullName evidence="3">Uncharacterized protein</fullName>
    </submittedName>
</protein>
<evidence type="ECO:0000256" key="1">
    <source>
        <dbReference type="SAM" id="MobiDB-lite"/>
    </source>
</evidence>
<keyword evidence="2" id="KW-0472">Membrane</keyword>